<sequence>MTNRCFIGILENNNNVKYSFCMYDGNIELAGRILLQNYNYDKLCELLNIGKDIRFLSNRIDLCNFFEYEYNYNHDVKMNLEAFKNIVFDDHYCDIKYIYLFKDGKYYFADRNNHKTYLKMHLKTLYVRIKDINYHITHNKLNLRLVCYNMNNEDNLIEEIKC</sequence>
<accession>A0A1B0XVP9</accession>
<organism evidence="1 2">
    <name type="scientific">Campylobacter phage PC5</name>
    <dbReference type="NCBI Taxonomy" id="1541690"/>
    <lineage>
        <taxon>Viruses</taxon>
        <taxon>Duplodnaviria</taxon>
        <taxon>Heunggongvirae</taxon>
        <taxon>Uroviricota</taxon>
        <taxon>Caudoviricetes</taxon>
        <taxon>Connertonviridae</taxon>
        <taxon>Fletchervirus</taxon>
        <taxon>Fletchervirus PC5</taxon>
    </lineage>
</organism>
<protein>
    <submittedName>
        <fullName evidence="1">Uncharacterized protein</fullName>
    </submittedName>
</protein>
<keyword evidence="2" id="KW-1185">Reference proteome</keyword>
<name>A0A1B0XVP9_9CAUD</name>
<reference evidence="1 2" key="1">
    <citation type="submission" date="2016-05" db="EMBL/GenBank/DDBJ databases">
        <title>Campylobacter bacteriophages isolated in Slovenia.</title>
        <authorList>
            <person name="Janez N."/>
            <person name="Peterka M."/>
            <person name="Accetto T."/>
        </authorList>
    </citation>
    <scope>NUCLEOTIDE SEQUENCE [LARGE SCALE GENOMIC DNA]</scope>
</reference>
<dbReference type="EMBL" id="KX229736">
    <property type="protein sequence ID" value="ANH51182.1"/>
    <property type="molecule type" value="Genomic_DNA"/>
</dbReference>
<gene>
    <name evidence="1" type="ORF">PC5_00060</name>
</gene>
<evidence type="ECO:0000313" key="1">
    <source>
        <dbReference type="EMBL" id="ANH51182.1"/>
    </source>
</evidence>
<proteinExistence type="predicted"/>
<dbReference type="Proteomes" id="UP000221511">
    <property type="component" value="Segment"/>
</dbReference>
<evidence type="ECO:0000313" key="2">
    <source>
        <dbReference type="Proteomes" id="UP000221511"/>
    </source>
</evidence>